<evidence type="ECO:0000256" key="1">
    <source>
        <dbReference type="PROSITE-ProRule" id="PRU00042"/>
    </source>
</evidence>
<feature type="region of interest" description="Disordered" evidence="2">
    <location>
        <begin position="31"/>
        <end position="60"/>
    </location>
</feature>
<dbReference type="SMART" id="SM00355">
    <property type="entry name" value="ZnF_C2H2"/>
    <property type="match status" value="1"/>
</dbReference>
<sequence length="285" mass="32424">MNAINLPQRVQCDLCGRSYARQTGLNRHLRKSHKTCLEKQPPGPQRKYHRDVDDAKERRQKLNHDGYMRKARDISGKQAARYLIVKVKEKLDEVAHLPDAADKVKEELQTAIEQLVEQFDVPAEREREQRQCYLWMLGLKVLRVEDANVESLEPAWPYERPSFTDAQGGELGRNAIRTQQDYAISYGNAIAEQMNGCSKSSRLWRSCLAVRRLAYTYSILHVASPPSFITAETFAHCKAHMSLAIATAEATGEQPVTDEASERAMQESEMTEAMTMADNDIRQDA</sequence>
<organism evidence="4 5">
    <name type="scientific">Syncephalis pseudoplumigaleata</name>
    <dbReference type="NCBI Taxonomy" id="1712513"/>
    <lineage>
        <taxon>Eukaryota</taxon>
        <taxon>Fungi</taxon>
        <taxon>Fungi incertae sedis</taxon>
        <taxon>Zoopagomycota</taxon>
        <taxon>Zoopagomycotina</taxon>
        <taxon>Zoopagomycetes</taxon>
        <taxon>Zoopagales</taxon>
        <taxon>Piptocephalidaceae</taxon>
        <taxon>Syncephalis</taxon>
    </lineage>
</organism>
<feature type="region of interest" description="Disordered" evidence="2">
    <location>
        <begin position="250"/>
        <end position="272"/>
    </location>
</feature>
<feature type="domain" description="C2H2-type" evidence="3">
    <location>
        <begin position="10"/>
        <end position="33"/>
    </location>
</feature>
<name>A0A4P9YV04_9FUNG</name>
<feature type="compositionally biased region" description="Basic and acidic residues" evidence="2">
    <location>
        <begin position="50"/>
        <end position="60"/>
    </location>
</feature>
<dbReference type="InterPro" id="IPR013087">
    <property type="entry name" value="Znf_C2H2_type"/>
</dbReference>
<evidence type="ECO:0000259" key="3">
    <source>
        <dbReference type="PROSITE" id="PS50157"/>
    </source>
</evidence>
<proteinExistence type="predicted"/>
<dbReference type="PROSITE" id="PS00028">
    <property type="entry name" value="ZINC_FINGER_C2H2_1"/>
    <property type="match status" value="1"/>
</dbReference>
<keyword evidence="1" id="KW-0862">Zinc</keyword>
<protein>
    <recommendedName>
        <fullName evidence="3">C2H2-type domain-containing protein</fullName>
    </recommendedName>
</protein>
<dbReference type="AlphaFoldDB" id="A0A4P9YV04"/>
<gene>
    <name evidence="4" type="ORF">SYNPS1DRAFT_30365</name>
</gene>
<accession>A0A4P9YV04</accession>
<dbReference type="OrthoDB" id="10672326at2759"/>
<reference evidence="5" key="1">
    <citation type="journal article" date="2018" name="Nat. Microbiol.">
        <title>Leveraging single-cell genomics to expand the fungal tree of life.</title>
        <authorList>
            <person name="Ahrendt S.R."/>
            <person name="Quandt C.A."/>
            <person name="Ciobanu D."/>
            <person name="Clum A."/>
            <person name="Salamov A."/>
            <person name="Andreopoulos B."/>
            <person name="Cheng J.F."/>
            <person name="Woyke T."/>
            <person name="Pelin A."/>
            <person name="Henrissat B."/>
            <person name="Reynolds N.K."/>
            <person name="Benny G.L."/>
            <person name="Smith M.E."/>
            <person name="James T.Y."/>
            <person name="Grigoriev I.V."/>
        </authorList>
    </citation>
    <scope>NUCLEOTIDE SEQUENCE [LARGE SCALE GENOMIC DNA]</scope>
    <source>
        <strain evidence="5">Benny S71-1</strain>
    </source>
</reference>
<keyword evidence="5" id="KW-1185">Reference proteome</keyword>
<dbReference type="Proteomes" id="UP000278143">
    <property type="component" value="Unassembled WGS sequence"/>
</dbReference>
<evidence type="ECO:0000256" key="2">
    <source>
        <dbReference type="SAM" id="MobiDB-lite"/>
    </source>
</evidence>
<keyword evidence="1" id="KW-0479">Metal-binding</keyword>
<evidence type="ECO:0000313" key="4">
    <source>
        <dbReference type="EMBL" id="RKP23873.1"/>
    </source>
</evidence>
<evidence type="ECO:0000313" key="5">
    <source>
        <dbReference type="Proteomes" id="UP000278143"/>
    </source>
</evidence>
<dbReference type="GO" id="GO:0008270">
    <property type="term" value="F:zinc ion binding"/>
    <property type="evidence" value="ECO:0007669"/>
    <property type="project" value="UniProtKB-KW"/>
</dbReference>
<dbReference type="PROSITE" id="PS50157">
    <property type="entry name" value="ZINC_FINGER_C2H2_2"/>
    <property type="match status" value="1"/>
</dbReference>
<keyword evidence="1" id="KW-0863">Zinc-finger</keyword>
<dbReference type="EMBL" id="KZ990616">
    <property type="protein sequence ID" value="RKP23873.1"/>
    <property type="molecule type" value="Genomic_DNA"/>
</dbReference>